<reference evidence="3" key="1">
    <citation type="journal article" date="2011" name="Nature">
        <title>Genome sequence and analysis of the tuber crop potato.</title>
        <authorList>
            <consortium name="The Potato Genome Sequencing Consortium"/>
        </authorList>
    </citation>
    <scope>NUCLEOTIDE SEQUENCE [LARGE SCALE GENOMIC DNA]</scope>
    <source>
        <strain evidence="3">cv. DM1-3 516 R44</strain>
    </source>
</reference>
<feature type="compositionally biased region" description="Basic residues" evidence="1">
    <location>
        <begin position="44"/>
        <end position="60"/>
    </location>
</feature>
<dbReference type="PaxDb" id="4113-PGSC0003DMT400091039"/>
<dbReference type="Proteomes" id="UP000011115">
    <property type="component" value="Unassembled WGS sequence"/>
</dbReference>
<name>M1DLS1_SOLTU</name>
<organism evidence="2 3">
    <name type="scientific">Solanum tuberosum</name>
    <name type="common">Potato</name>
    <dbReference type="NCBI Taxonomy" id="4113"/>
    <lineage>
        <taxon>Eukaryota</taxon>
        <taxon>Viridiplantae</taxon>
        <taxon>Streptophyta</taxon>
        <taxon>Embryophyta</taxon>
        <taxon>Tracheophyta</taxon>
        <taxon>Spermatophyta</taxon>
        <taxon>Magnoliopsida</taxon>
        <taxon>eudicotyledons</taxon>
        <taxon>Gunneridae</taxon>
        <taxon>Pentapetalae</taxon>
        <taxon>asterids</taxon>
        <taxon>lamiids</taxon>
        <taxon>Solanales</taxon>
        <taxon>Solanaceae</taxon>
        <taxon>Solanoideae</taxon>
        <taxon>Solaneae</taxon>
        <taxon>Solanum</taxon>
    </lineage>
</organism>
<evidence type="ECO:0000256" key="1">
    <source>
        <dbReference type="SAM" id="MobiDB-lite"/>
    </source>
</evidence>
<sequence>MGSIATFRYKHWIGYHVPIVNTRFNDVKSVAPVNAPAEESSARGRGRGRGRGRVRGRGRGRVVPNWNGAPIENAPRNEATPAHHEEVEENIEVENEENIGQEEEVQAETTCIPLLHPVLAQ</sequence>
<keyword evidence="3" id="KW-1185">Reference proteome</keyword>
<accession>M1DLS1</accession>
<reference evidence="2" key="2">
    <citation type="submission" date="2015-06" db="UniProtKB">
        <authorList>
            <consortium name="EnsemblPlants"/>
        </authorList>
    </citation>
    <scope>IDENTIFICATION</scope>
    <source>
        <strain evidence="2">DM1-3 516 R44</strain>
    </source>
</reference>
<protein>
    <submittedName>
        <fullName evidence="2">'chromo' domain containing protein</fullName>
    </submittedName>
</protein>
<dbReference type="InParanoid" id="M1DLS1"/>
<dbReference type="Gramene" id="PGSC0003DMT400091039">
    <property type="protein sequence ID" value="PGSC0003DMT400091039"/>
    <property type="gene ID" value="PGSC0003DMG400040610"/>
</dbReference>
<dbReference type="EnsemblPlants" id="PGSC0003DMT400091039">
    <property type="protein sequence ID" value="PGSC0003DMT400091039"/>
    <property type="gene ID" value="PGSC0003DMG400040610"/>
</dbReference>
<dbReference type="HOGENOM" id="CLU_059105_3_0_1"/>
<evidence type="ECO:0000313" key="2">
    <source>
        <dbReference type="EnsemblPlants" id="PGSC0003DMT400091039"/>
    </source>
</evidence>
<feature type="region of interest" description="Disordered" evidence="1">
    <location>
        <begin position="34"/>
        <end position="86"/>
    </location>
</feature>
<proteinExistence type="predicted"/>
<evidence type="ECO:0000313" key="3">
    <source>
        <dbReference type="Proteomes" id="UP000011115"/>
    </source>
</evidence>
<dbReference type="AlphaFoldDB" id="M1DLS1"/>